<keyword evidence="2" id="KW-0805">Transcription regulation</keyword>
<feature type="domain" description="Sugar-binding" evidence="5">
    <location>
        <begin position="75"/>
        <end position="325"/>
    </location>
</feature>
<dbReference type="InterPro" id="IPR051054">
    <property type="entry name" value="SorC_transcr_regulators"/>
</dbReference>
<dbReference type="Gene3D" id="3.40.50.1360">
    <property type="match status" value="1"/>
</dbReference>
<evidence type="ECO:0000256" key="4">
    <source>
        <dbReference type="ARBA" id="ARBA00023163"/>
    </source>
</evidence>
<dbReference type="SUPFAM" id="SSF88659">
    <property type="entry name" value="Sigma3 and sigma4 domains of RNA polymerase sigma factors"/>
    <property type="match status" value="1"/>
</dbReference>
<accession>A0A6L6WDC5</accession>
<dbReference type="InterPro" id="IPR007324">
    <property type="entry name" value="Sugar-bd_dom_put"/>
</dbReference>
<evidence type="ECO:0000256" key="1">
    <source>
        <dbReference type="ARBA" id="ARBA00010466"/>
    </source>
</evidence>
<protein>
    <submittedName>
        <fullName evidence="6">Transcriptional regulator</fullName>
    </submittedName>
</protein>
<evidence type="ECO:0000256" key="2">
    <source>
        <dbReference type="ARBA" id="ARBA00023015"/>
    </source>
</evidence>
<name>A0A6L6WDC5_9RHOB</name>
<evidence type="ECO:0000259" key="5">
    <source>
        <dbReference type="Pfam" id="PF04198"/>
    </source>
</evidence>
<sequence>MAPPKGKPTVMANSSRSDRQDDAILEATWCYYIEGLNQNDIAKRLNISRASVVNYLQEARRREYVRITIDPDIFRHQKLARDMVAKFGLKDALVVPSELTDRGTLERVARGTADWLPTLLEPGDRLGVAWGETVYRVAEAAPHTIMDDLTVVQLVGSRPAALGFAAETCSATLARRFGAHCINLHVPLLLTNKNLADQLRAEPVVAEQLQAVENCNKTIFAAGTCREDSHVVQAGIISAASMRDQVTKGASAVICGRIVDQDGAALPISIEDRMIGVSLDQMRNKDLSLMVGTGPDRIMPMLAAINGGYATHIATCTDTAAAMLETTI</sequence>
<dbReference type="EMBL" id="WQLV01000001">
    <property type="protein sequence ID" value="MVO14595.1"/>
    <property type="molecule type" value="Genomic_DNA"/>
</dbReference>
<reference evidence="6 7" key="1">
    <citation type="submission" date="2019-12" db="EMBL/GenBank/DDBJ databases">
        <authorList>
            <person name="Zhang Y.-J."/>
        </authorList>
    </citation>
    <scope>NUCLEOTIDE SEQUENCE [LARGE SCALE GENOMIC DNA]</scope>
    <source>
        <strain evidence="6 7">CY05</strain>
    </source>
</reference>
<dbReference type="GO" id="GO:0003677">
    <property type="term" value="F:DNA binding"/>
    <property type="evidence" value="ECO:0007669"/>
    <property type="project" value="UniProtKB-KW"/>
</dbReference>
<evidence type="ECO:0000256" key="3">
    <source>
        <dbReference type="ARBA" id="ARBA00023125"/>
    </source>
</evidence>
<dbReference type="Proteomes" id="UP000478892">
    <property type="component" value="Unassembled WGS sequence"/>
</dbReference>
<dbReference type="InterPro" id="IPR013324">
    <property type="entry name" value="RNA_pol_sigma_r3/r4-like"/>
</dbReference>
<dbReference type="SUPFAM" id="SSF100950">
    <property type="entry name" value="NagB/RpiA/CoA transferase-like"/>
    <property type="match status" value="1"/>
</dbReference>
<keyword evidence="3" id="KW-0238">DNA-binding</keyword>
<dbReference type="InterPro" id="IPR037171">
    <property type="entry name" value="NagB/RpiA_transferase-like"/>
</dbReference>
<keyword evidence="4" id="KW-0804">Transcription</keyword>
<dbReference type="GO" id="GO:0030246">
    <property type="term" value="F:carbohydrate binding"/>
    <property type="evidence" value="ECO:0007669"/>
    <property type="project" value="InterPro"/>
</dbReference>
<comment type="similarity">
    <text evidence="1">Belongs to the SorC transcriptional regulatory family.</text>
</comment>
<dbReference type="InterPro" id="IPR036388">
    <property type="entry name" value="WH-like_DNA-bd_sf"/>
</dbReference>
<keyword evidence="7" id="KW-1185">Reference proteome</keyword>
<dbReference type="Gene3D" id="1.10.10.10">
    <property type="entry name" value="Winged helix-like DNA-binding domain superfamily/Winged helix DNA-binding domain"/>
    <property type="match status" value="1"/>
</dbReference>
<comment type="caution">
    <text evidence="6">The sequence shown here is derived from an EMBL/GenBank/DDBJ whole genome shotgun (WGS) entry which is preliminary data.</text>
</comment>
<organism evidence="6 7">
    <name type="scientific">Parasedimentitalea huanghaiensis</name>
    <dbReference type="NCBI Taxonomy" id="2682100"/>
    <lineage>
        <taxon>Bacteria</taxon>
        <taxon>Pseudomonadati</taxon>
        <taxon>Pseudomonadota</taxon>
        <taxon>Alphaproteobacteria</taxon>
        <taxon>Rhodobacterales</taxon>
        <taxon>Paracoccaceae</taxon>
        <taxon>Parasedimentitalea</taxon>
    </lineage>
</organism>
<dbReference type="PANTHER" id="PTHR34294">
    <property type="entry name" value="TRANSCRIPTIONAL REGULATOR-RELATED"/>
    <property type="match status" value="1"/>
</dbReference>
<proteinExistence type="inferred from homology"/>
<evidence type="ECO:0000313" key="7">
    <source>
        <dbReference type="Proteomes" id="UP000478892"/>
    </source>
</evidence>
<dbReference type="AlphaFoldDB" id="A0A6L6WDC5"/>
<dbReference type="Pfam" id="PF04198">
    <property type="entry name" value="Sugar-bind"/>
    <property type="match status" value="1"/>
</dbReference>
<evidence type="ECO:0000313" key="6">
    <source>
        <dbReference type="EMBL" id="MVO14595.1"/>
    </source>
</evidence>
<gene>
    <name evidence="6" type="ORF">GO984_02125</name>
</gene>
<dbReference type="PANTHER" id="PTHR34294:SF1">
    <property type="entry name" value="TRANSCRIPTIONAL REGULATOR LSRR"/>
    <property type="match status" value="1"/>
</dbReference>